<proteinExistence type="predicted"/>
<dbReference type="EMBL" id="JAGIOH010000001">
    <property type="protein sequence ID" value="MBP2404602.1"/>
    <property type="molecule type" value="Genomic_DNA"/>
</dbReference>
<dbReference type="InterPro" id="IPR001387">
    <property type="entry name" value="Cro/C1-type_HTH"/>
</dbReference>
<comment type="caution">
    <text evidence="2">The sequence shown here is derived from an EMBL/GenBank/DDBJ whole genome shotgun (WGS) entry which is preliminary data.</text>
</comment>
<evidence type="ECO:0000313" key="3">
    <source>
        <dbReference type="Proteomes" id="UP001519291"/>
    </source>
</evidence>
<feature type="domain" description="HTH cro/C1-type" evidence="1">
    <location>
        <begin position="261"/>
        <end position="301"/>
    </location>
</feature>
<reference evidence="2 3" key="1">
    <citation type="submission" date="2021-03" db="EMBL/GenBank/DDBJ databases">
        <title>Sequencing the genomes of 1000 actinobacteria strains.</title>
        <authorList>
            <person name="Klenk H.-P."/>
        </authorList>
    </citation>
    <scope>NUCLEOTIDE SEQUENCE [LARGE SCALE GENOMIC DNA]</scope>
    <source>
        <strain evidence="2 3">DSM 41480</strain>
    </source>
</reference>
<dbReference type="SMART" id="SM00530">
    <property type="entry name" value="HTH_XRE"/>
    <property type="match status" value="2"/>
</dbReference>
<protein>
    <submittedName>
        <fullName evidence="2">Transcriptional regulator with XRE-family HTH domain</fullName>
    </submittedName>
</protein>
<dbReference type="SUPFAM" id="SSF47413">
    <property type="entry name" value="lambda repressor-like DNA-binding domains"/>
    <property type="match status" value="2"/>
</dbReference>
<sequence>MARPENPIDPTAPYATFARQLRKLRQSSGSPTYTTLARRAKYSVSALSQAAAGRKLPSLELTLAYATACGGGREHWTEQWLIAQHPTGPGPLDGPAAAEVRPWSTEPPVPALAGTPQEFIACLRELKLWAGNPSLSRLEAVAFGRGCRLPRSTIGDALSRSRASLPNAFVVRSLVLACLTVAQRQSRIHAEETRPVAEEWQEHWLRVHRNCQRPPRPVSAPAASRVLAETVQTVVLPPRQDHALNPIGEVPHEQRLLAQALRELFDKLGVSLRRFAARHHVNPSTLSRYLSGSRIPPRDFLRVLVREASLCRGQEPAPEALRRLQALHLAALRARPTLPAPLPEADRLDELRQALDDAHAQLRRSIELEAALKAQLRELQGPRSPQPA</sequence>
<evidence type="ECO:0000259" key="1">
    <source>
        <dbReference type="PROSITE" id="PS50943"/>
    </source>
</evidence>
<dbReference type="InterPro" id="IPR010982">
    <property type="entry name" value="Lambda_DNA-bd_dom_sf"/>
</dbReference>
<gene>
    <name evidence="2" type="ORF">JO379_004071</name>
</gene>
<name>A0ABS4Y734_9ACTN</name>
<dbReference type="RefSeq" id="WP_209516268.1">
    <property type="nucleotide sequence ID" value="NZ_JAGIOH010000001.1"/>
</dbReference>
<accession>A0ABS4Y734</accession>
<evidence type="ECO:0000313" key="2">
    <source>
        <dbReference type="EMBL" id="MBP2404602.1"/>
    </source>
</evidence>
<dbReference type="GeneID" id="91570947"/>
<dbReference type="Pfam" id="PF13560">
    <property type="entry name" value="HTH_31"/>
    <property type="match status" value="2"/>
</dbReference>
<dbReference type="CDD" id="cd00093">
    <property type="entry name" value="HTH_XRE"/>
    <property type="match status" value="2"/>
</dbReference>
<dbReference type="PROSITE" id="PS50943">
    <property type="entry name" value="HTH_CROC1"/>
    <property type="match status" value="1"/>
</dbReference>
<organism evidence="2 3">
    <name type="scientific">Streptomyces syringium</name>
    <dbReference type="NCBI Taxonomy" id="76729"/>
    <lineage>
        <taxon>Bacteria</taxon>
        <taxon>Bacillati</taxon>
        <taxon>Actinomycetota</taxon>
        <taxon>Actinomycetes</taxon>
        <taxon>Kitasatosporales</taxon>
        <taxon>Streptomycetaceae</taxon>
        <taxon>Streptomyces</taxon>
    </lineage>
</organism>
<keyword evidence="3" id="KW-1185">Reference proteome</keyword>
<dbReference type="Gene3D" id="1.10.260.40">
    <property type="entry name" value="lambda repressor-like DNA-binding domains"/>
    <property type="match status" value="1"/>
</dbReference>
<dbReference type="Proteomes" id="UP001519291">
    <property type="component" value="Unassembled WGS sequence"/>
</dbReference>